<dbReference type="Proteomes" id="UP000271374">
    <property type="component" value="Unassembled WGS sequence"/>
</dbReference>
<keyword evidence="2" id="KW-1185">Reference proteome</keyword>
<comment type="caution">
    <text evidence="1">The sequence shown here is derived from an EMBL/GenBank/DDBJ whole genome shotgun (WGS) entry which is preliminary data.</text>
</comment>
<dbReference type="AlphaFoldDB" id="A0A431WAR6"/>
<sequence length="79" mass="9235">MRREIMEVISADADLKRFLHEQPIWYRKLGRNPGDLQSFQIAALQYHRKTIPDRVEKFSTGVQMASMMMGMFQAMNSQA</sequence>
<dbReference type="InterPro" id="IPR025613">
    <property type="entry name" value="YlbE"/>
</dbReference>
<organism evidence="1 2">
    <name type="scientific">Bacillus yapensis</name>
    <dbReference type="NCBI Taxonomy" id="2492960"/>
    <lineage>
        <taxon>Bacteria</taxon>
        <taxon>Bacillati</taxon>
        <taxon>Bacillota</taxon>
        <taxon>Bacilli</taxon>
        <taxon>Bacillales</taxon>
        <taxon>Bacillaceae</taxon>
        <taxon>Bacillus</taxon>
    </lineage>
</organism>
<reference evidence="1 2" key="1">
    <citation type="submission" date="2018-12" db="EMBL/GenBank/DDBJ databases">
        <title>Bacillus yapensis draft genome sequence.</title>
        <authorList>
            <person name="Yu L."/>
            <person name="Xu X."/>
            <person name="Tang X."/>
        </authorList>
    </citation>
    <scope>NUCLEOTIDE SEQUENCE [LARGE SCALE GENOMIC DNA]</scope>
    <source>
        <strain evidence="1 2">XXST-01</strain>
    </source>
</reference>
<name>A0A431WAR6_9BACI</name>
<dbReference type="EMBL" id="RXNT01000006">
    <property type="protein sequence ID" value="RTR32429.1"/>
    <property type="molecule type" value="Genomic_DNA"/>
</dbReference>
<dbReference type="Pfam" id="PF14003">
    <property type="entry name" value="YlbE"/>
    <property type="match status" value="1"/>
</dbReference>
<accession>A0A431WAR6</accession>
<evidence type="ECO:0000313" key="2">
    <source>
        <dbReference type="Proteomes" id="UP000271374"/>
    </source>
</evidence>
<evidence type="ECO:0008006" key="3">
    <source>
        <dbReference type="Google" id="ProtNLM"/>
    </source>
</evidence>
<evidence type="ECO:0000313" key="1">
    <source>
        <dbReference type="EMBL" id="RTR32429.1"/>
    </source>
</evidence>
<protein>
    <recommendedName>
        <fullName evidence="3">YlbE-like family protein</fullName>
    </recommendedName>
</protein>
<gene>
    <name evidence="1" type="ORF">EKG37_09710</name>
</gene>
<dbReference type="RefSeq" id="WP_126408500.1">
    <property type="nucleotide sequence ID" value="NZ_RXNT01000006.1"/>
</dbReference>
<dbReference type="OrthoDB" id="1646085at2"/>
<proteinExistence type="predicted"/>